<feature type="transmembrane region" description="Helical" evidence="1">
    <location>
        <begin position="368"/>
        <end position="390"/>
    </location>
</feature>
<dbReference type="PANTHER" id="PTHR37577:SF1">
    <property type="entry name" value="INTEGRAL MEMBRANE PROTEIN"/>
    <property type="match status" value="1"/>
</dbReference>
<feature type="transmembrane region" description="Helical" evidence="1">
    <location>
        <begin position="189"/>
        <end position="207"/>
    </location>
</feature>
<dbReference type="AlphaFoldDB" id="A0A6A6H0U6"/>
<dbReference type="Proteomes" id="UP000800092">
    <property type="component" value="Unassembled WGS sequence"/>
</dbReference>
<accession>A0A6A6H0U6</accession>
<keyword evidence="1" id="KW-0812">Transmembrane</keyword>
<evidence type="ECO:0000256" key="1">
    <source>
        <dbReference type="SAM" id="Phobius"/>
    </source>
</evidence>
<keyword evidence="1" id="KW-0472">Membrane</keyword>
<name>A0A6A6H0U6_VIRVR</name>
<organism evidence="2 3">
    <name type="scientific">Viridothelium virens</name>
    <name type="common">Speckled blister lichen</name>
    <name type="synonym">Trypethelium virens</name>
    <dbReference type="NCBI Taxonomy" id="1048519"/>
    <lineage>
        <taxon>Eukaryota</taxon>
        <taxon>Fungi</taxon>
        <taxon>Dikarya</taxon>
        <taxon>Ascomycota</taxon>
        <taxon>Pezizomycotina</taxon>
        <taxon>Dothideomycetes</taxon>
        <taxon>Dothideomycetes incertae sedis</taxon>
        <taxon>Trypetheliales</taxon>
        <taxon>Trypetheliaceae</taxon>
        <taxon>Viridothelium</taxon>
    </lineage>
</organism>
<dbReference type="OrthoDB" id="5427664at2759"/>
<feature type="transmembrane region" description="Helical" evidence="1">
    <location>
        <begin position="402"/>
        <end position="421"/>
    </location>
</feature>
<dbReference type="PANTHER" id="PTHR37577">
    <property type="entry name" value="INTEGRAL MEMBRANE PROTEIN"/>
    <property type="match status" value="1"/>
</dbReference>
<keyword evidence="3" id="KW-1185">Reference proteome</keyword>
<evidence type="ECO:0000313" key="3">
    <source>
        <dbReference type="Proteomes" id="UP000800092"/>
    </source>
</evidence>
<protein>
    <submittedName>
        <fullName evidence="2">Uncharacterized protein</fullName>
    </submittedName>
</protein>
<proteinExistence type="predicted"/>
<reference evidence="2" key="1">
    <citation type="journal article" date="2020" name="Stud. Mycol.">
        <title>101 Dothideomycetes genomes: a test case for predicting lifestyles and emergence of pathogens.</title>
        <authorList>
            <person name="Haridas S."/>
            <person name="Albert R."/>
            <person name="Binder M."/>
            <person name="Bloem J."/>
            <person name="Labutti K."/>
            <person name="Salamov A."/>
            <person name="Andreopoulos B."/>
            <person name="Baker S."/>
            <person name="Barry K."/>
            <person name="Bills G."/>
            <person name="Bluhm B."/>
            <person name="Cannon C."/>
            <person name="Castanera R."/>
            <person name="Culley D."/>
            <person name="Daum C."/>
            <person name="Ezra D."/>
            <person name="Gonzalez J."/>
            <person name="Henrissat B."/>
            <person name="Kuo A."/>
            <person name="Liang C."/>
            <person name="Lipzen A."/>
            <person name="Lutzoni F."/>
            <person name="Magnuson J."/>
            <person name="Mondo S."/>
            <person name="Nolan M."/>
            <person name="Ohm R."/>
            <person name="Pangilinan J."/>
            <person name="Park H.-J."/>
            <person name="Ramirez L."/>
            <person name="Alfaro M."/>
            <person name="Sun H."/>
            <person name="Tritt A."/>
            <person name="Yoshinaga Y."/>
            <person name="Zwiers L.-H."/>
            <person name="Turgeon B."/>
            <person name="Goodwin S."/>
            <person name="Spatafora J."/>
            <person name="Crous P."/>
            <person name="Grigoriev I."/>
        </authorList>
    </citation>
    <scope>NUCLEOTIDE SEQUENCE</scope>
    <source>
        <strain evidence="2">Tuck. ex Michener</strain>
    </source>
</reference>
<sequence>MMSEVAMSETIGSPTTIGYTTASFSTTLATAWIITETKTSLETSLNPLTLSTNTWTSTYTSEFTLPTLPTTGHVPCVMLANNVFDAASAVAPDPDIGGVGVLTAFLVSAWLSIIILIVAYILGMVPKELLTPVDERIYRIRAREIGHWGQSMQDCLRSLSDQQIVTGVAVLVAGFAKLGSISIYHYQTVIYLAWMASNVHLTTLTLLRGYLQSHHFLRAWRVTGMLILFIMLCIALVPTSANNYGYAILDVPSAYGKYDNQPRAVQGLRLPGAPVICFWQAKYRGWVNPDSVFSYITLIASYIWKVSMVFESTRVKMNFFLRIKPRQLFEHALAKMSLGKPKRLYIVLLGVYLLLVAVLDWLESLAASIWFLTILLSWGTLNIVLPREIIQNTTDLNGETTWTFGQILTLLLLVLPLLNFLEPIYDTSALSSFEKSKNHSANQLRTCNFPSPPKSILGRSWRQLATFW</sequence>
<keyword evidence="1" id="KW-1133">Transmembrane helix</keyword>
<feature type="transmembrane region" description="Helical" evidence="1">
    <location>
        <begin position="344"/>
        <end position="362"/>
    </location>
</feature>
<gene>
    <name evidence="2" type="ORF">EV356DRAFT_290504</name>
</gene>
<feature type="transmembrane region" description="Helical" evidence="1">
    <location>
        <begin position="292"/>
        <end position="310"/>
    </location>
</feature>
<feature type="transmembrane region" description="Helical" evidence="1">
    <location>
        <begin position="219"/>
        <end position="237"/>
    </location>
</feature>
<feature type="transmembrane region" description="Helical" evidence="1">
    <location>
        <begin position="99"/>
        <end position="122"/>
    </location>
</feature>
<dbReference type="EMBL" id="ML991826">
    <property type="protein sequence ID" value="KAF2231458.1"/>
    <property type="molecule type" value="Genomic_DNA"/>
</dbReference>
<dbReference type="InterPro" id="IPR053018">
    <property type="entry name" value="Elsinochrome_Biosynth-Asso"/>
</dbReference>
<feature type="transmembrane region" description="Helical" evidence="1">
    <location>
        <begin position="164"/>
        <end position="183"/>
    </location>
</feature>
<evidence type="ECO:0000313" key="2">
    <source>
        <dbReference type="EMBL" id="KAF2231458.1"/>
    </source>
</evidence>